<name>A0A133XPR8_9ACTN</name>
<protein>
    <recommendedName>
        <fullName evidence="4">Solute-binding protein family 3/N-terminal domain-containing protein</fullName>
    </recommendedName>
</protein>
<keyword evidence="3" id="KW-1133">Transmembrane helix</keyword>
<evidence type="ECO:0000313" key="5">
    <source>
        <dbReference type="EMBL" id="KXB32926.1"/>
    </source>
</evidence>
<dbReference type="SUPFAM" id="SSF53850">
    <property type="entry name" value="Periplasmic binding protein-like II"/>
    <property type="match status" value="1"/>
</dbReference>
<feature type="region of interest" description="Disordered" evidence="2">
    <location>
        <begin position="373"/>
        <end position="417"/>
    </location>
</feature>
<dbReference type="AlphaFoldDB" id="A0A133XPR8"/>
<dbReference type="Gene3D" id="3.40.190.10">
    <property type="entry name" value="Periplasmic binding protein-like II"/>
    <property type="match status" value="3"/>
</dbReference>
<comment type="caution">
    <text evidence="5">The sequence shown here is derived from an EMBL/GenBank/DDBJ whole genome shotgun (WGS) entry which is preliminary data.</text>
</comment>
<keyword evidence="3" id="KW-0812">Transmembrane</keyword>
<sequence length="417" mass="43340">MGMKDCTMAKTACSKRGGYVHKSAQESKNAQTCKNQHATLRRALLASASVMLACGLCGCSLPVVGTITTTTVQQAQDQKIKSLTPKVDDKALIEPGTLTVGLTSSSKVLPYFSQIDEKTNRGIDIEYACALANHLGLQVKFVHVPSTQALGKQCDIVMNAEQQKSSEQSGEAAISVLGQYTAGATGFFAKTQQKSDTQQPSTGAQQPPADTQKSDEKTAQSTTPSATEDAAAPTGIAKASNIAGKKVGVQADSATKNLLGSSSLQVEQKEFADIESIFKALADGSIDYALCDVRPGFVLARKHKTISFAGTLDTPQHRGVAVLSSNEALKAALDTAVSTVSNNGILGYITHYWLGADMALSEKTKVEGISFANTSTTPSSSAKPSNIPSLQTGNNGAVTIPSSGDGSTAGSNAAKIK</sequence>
<reference evidence="6" key="1">
    <citation type="submission" date="2016-01" db="EMBL/GenBank/DDBJ databases">
        <authorList>
            <person name="Mitreva M."/>
            <person name="Pepin K.H."/>
            <person name="Mihindukulasuriya K.A."/>
            <person name="Fulton R."/>
            <person name="Fronick C."/>
            <person name="O'Laughlin M."/>
            <person name="Miner T."/>
            <person name="Herter B."/>
            <person name="Rosa B.A."/>
            <person name="Cordes M."/>
            <person name="Tomlinson C."/>
            <person name="Wollam A."/>
            <person name="Palsikar V.B."/>
            <person name="Mardis E.R."/>
            <person name="Wilson R.K."/>
        </authorList>
    </citation>
    <scope>NUCLEOTIDE SEQUENCE [LARGE SCALE GENOMIC DNA]</scope>
    <source>
        <strain evidence="6">DNF00019</strain>
    </source>
</reference>
<dbReference type="Pfam" id="PF00497">
    <property type="entry name" value="SBP_bac_3"/>
    <property type="match status" value="1"/>
</dbReference>
<accession>A0A133XPR8</accession>
<feature type="region of interest" description="Disordered" evidence="2">
    <location>
        <begin position="192"/>
        <end position="234"/>
    </location>
</feature>
<feature type="compositionally biased region" description="Low complexity" evidence="2">
    <location>
        <begin position="373"/>
        <end position="386"/>
    </location>
</feature>
<evidence type="ECO:0000256" key="3">
    <source>
        <dbReference type="SAM" id="Phobius"/>
    </source>
</evidence>
<dbReference type="SMART" id="SM00062">
    <property type="entry name" value="PBPb"/>
    <property type="match status" value="1"/>
</dbReference>
<evidence type="ECO:0000259" key="4">
    <source>
        <dbReference type="SMART" id="SM00062"/>
    </source>
</evidence>
<dbReference type="InterPro" id="IPR001638">
    <property type="entry name" value="Solute-binding_3/MltF_N"/>
</dbReference>
<feature type="compositionally biased region" description="Polar residues" evidence="2">
    <location>
        <begin position="192"/>
        <end position="211"/>
    </location>
</feature>
<keyword evidence="3" id="KW-0472">Membrane</keyword>
<organism evidence="5 6">
    <name type="scientific">Atopobium deltae</name>
    <dbReference type="NCBI Taxonomy" id="1393034"/>
    <lineage>
        <taxon>Bacteria</taxon>
        <taxon>Bacillati</taxon>
        <taxon>Actinomycetota</taxon>
        <taxon>Coriobacteriia</taxon>
        <taxon>Coriobacteriales</taxon>
        <taxon>Atopobiaceae</taxon>
        <taxon>Atopobium</taxon>
    </lineage>
</organism>
<gene>
    <name evidence="5" type="ORF">HMPREF3192_01295</name>
</gene>
<dbReference type="STRING" id="1393034.HMPREF3192_01295"/>
<feature type="compositionally biased region" description="Polar residues" evidence="2">
    <location>
        <begin position="387"/>
        <end position="411"/>
    </location>
</feature>
<feature type="domain" description="Solute-binding protein family 3/N-terminal" evidence="4">
    <location>
        <begin position="97"/>
        <end position="357"/>
    </location>
</feature>
<keyword evidence="6" id="KW-1185">Reference proteome</keyword>
<keyword evidence="1" id="KW-0732">Signal</keyword>
<dbReference type="PATRIC" id="fig|1393034.3.peg.1260"/>
<dbReference type="PANTHER" id="PTHR35936">
    <property type="entry name" value="MEMBRANE-BOUND LYTIC MUREIN TRANSGLYCOSYLASE F"/>
    <property type="match status" value="1"/>
</dbReference>
<proteinExistence type="predicted"/>
<dbReference type="EMBL" id="LSCR01000042">
    <property type="protein sequence ID" value="KXB32926.1"/>
    <property type="molecule type" value="Genomic_DNA"/>
</dbReference>
<feature type="transmembrane region" description="Helical" evidence="3">
    <location>
        <begin position="44"/>
        <end position="64"/>
    </location>
</feature>
<evidence type="ECO:0000256" key="2">
    <source>
        <dbReference type="SAM" id="MobiDB-lite"/>
    </source>
</evidence>
<evidence type="ECO:0000313" key="6">
    <source>
        <dbReference type="Proteomes" id="UP000070675"/>
    </source>
</evidence>
<dbReference type="Proteomes" id="UP000070675">
    <property type="component" value="Unassembled WGS sequence"/>
</dbReference>
<dbReference type="OrthoDB" id="3181937at2"/>
<evidence type="ECO:0000256" key="1">
    <source>
        <dbReference type="ARBA" id="ARBA00022729"/>
    </source>
</evidence>